<evidence type="ECO:0008006" key="5">
    <source>
        <dbReference type="Google" id="ProtNLM"/>
    </source>
</evidence>
<name>A0ABV9LLT9_9ACTN</name>
<proteinExistence type="predicted"/>
<accession>A0ABV9LLT9</accession>
<evidence type="ECO:0000256" key="2">
    <source>
        <dbReference type="SAM" id="Phobius"/>
    </source>
</evidence>
<gene>
    <name evidence="3" type="ORF">ACFO3M_17170</name>
</gene>
<reference evidence="4" key="1">
    <citation type="journal article" date="2019" name="Int. J. Syst. Evol. Microbiol.">
        <title>The Global Catalogue of Microorganisms (GCM) 10K type strain sequencing project: providing services to taxonomists for standard genome sequencing and annotation.</title>
        <authorList>
            <consortium name="The Broad Institute Genomics Platform"/>
            <consortium name="The Broad Institute Genome Sequencing Center for Infectious Disease"/>
            <person name="Wu L."/>
            <person name="Ma J."/>
        </authorList>
    </citation>
    <scope>NUCLEOTIDE SEQUENCE [LARGE SCALE GENOMIC DNA]</scope>
    <source>
        <strain evidence="4">CCUG 62763</strain>
    </source>
</reference>
<dbReference type="EMBL" id="JBHSGR010000020">
    <property type="protein sequence ID" value="MFC4695133.1"/>
    <property type="molecule type" value="Genomic_DNA"/>
</dbReference>
<evidence type="ECO:0000256" key="1">
    <source>
        <dbReference type="SAM" id="MobiDB-lite"/>
    </source>
</evidence>
<organism evidence="3 4">
    <name type="scientific">Geodermatophilus arenarius</name>
    <dbReference type="NCBI Taxonomy" id="1137990"/>
    <lineage>
        <taxon>Bacteria</taxon>
        <taxon>Bacillati</taxon>
        <taxon>Actinomycetota</taxon>
        <taxon>Actinomycetes</taxon>
        <taxon>Geodermatophilales</taxon>
        <taxon>Geodermatophilaceae</taxon>
        <taxon>Geodermatophilus</taxon>
    </lineage>
</organism>
<dbReference type="Proteomes" id="UP001596025">
    <property type="component" value="Unassembled WGS sequence"/>
</dbReference>
<feature type="transmembrane region" description="Helical" evidence="2">
    <location>
        <begin position="154"/>
        <end position="173"/>
    </location>
</feature>
<keyword evidence="4" id="KW-1185">Reference proteome</keyword>
<evidence type="ECO:0000313" key="3">
    <source>
        <dbReference type="EMBL" id="MFC4695133.1"/>
    </source>
</evidence>
<feature type="region of interest" description="Disordered" evidence="1">
    <location>
        <begin position="1"/>
        <end position="29"/>
    </location>
</feature>
<feature type="transmembrane region" description="Helical" evidence="2">
    <location>
        <begin position="410"/>
        <end position="428"/>
    </location>
</feature>
<dbReference type="RefSeq" id="WP_387991446.1">
    <property type="nucleotide sequence ID" value="NZ_JBHSGR010000020.1"/>
</dbReference>
<feature type="transmembrane region" description="Helical" evidence="2">
    <location>
        <begin position="125"/>
        <end position="147"/>
    </location>
</feature>
<sequence>MSSRASVLDRPGTPPGSPESPGAGLRRPGSPARAGLVAAGLFVAAEAVLLLVVRLWQPRFFYIDDMQAQYLPVFSWFGRQPGTPPLIDPDQGSGGAFVADLQYGVLDPVHWLLAQVVGSAQDLNAAAWGMKILVVAVMGLGTTVLATHLGARPVWAAAAALGAVNSGFMLWYATSWWPSGWGTAWMPWLWWALSSRSRWAVPGAVVAAYMTITSGYPYALPFSAIVVACVALVRLQQPRAEGGVRDLVVRLAAGAGGALLGAPGLLTASALTPFSQRSLGGAGDAFGNAGEHIPNLLDVLLGSATLSPSVLGWWGDRMQPAVMALAWFVLPVLALVRWRVRPDGVRLWRTPGVLPAVALCVVAVVATQSPTVLFDLRYPWRYVVVLQVVSPVLVAVLASRCGLDLGRRRLALAAGLLVAQGVLAWSRTPVMWKWHAFVVFWGLVVLAVAGVLASRRAARDAEPAGDGGTPARARAGAVLAVLALVATAAAPLASIGAAITYQRIDARDHGAEPTGLPARGIYDTTVWPSLVSDFEEASQGVGLNATVLWWGEPGEDRGALRGAAVGNAALLAGIRPGYAYTSLGQAGWANRWCASFVGVVGDCPDPVDRLLAQVPGTDVTWLEALSKDVVLLDERAPAEIRAALDRSYERTGEDRGLLRYERREATPGRVTWVSDGVDSVEAIDVGFEQESYRVSWSGDDARVFTRIPWWPGYVARVDGQPVDVEVVDGTAVEVVLPAGGGEGTLEIAYERPRAGLGTVAVGAGAVLSVLALAAGLGATAGLERRLTRRRNPAG</sequence>
<feature type="transmembrane region" description="Helical" evidence="2">
    <location>
        <begin position="34"/>
        <end position="56"/>
    </location>
</feature>
<feature type="transmembrane region" description="Helical" evidence="2">
    <location>
        <begin position="247"/>
        <end position="271"/>
    </location>
</feature>
<keyword evidence="2" id="KW-1133">Transmembrane helix</keyword>
<keyword evidence="2" id="KW-0812">Transmembrane</keyword>
<comment type="caution">
    <text evidence="3">The sequence shown here is derived from an EMBL/GenBank/DDBJ whole genome shotgun (WGS) entry which is preliminary data.</text>
</comment>
<keyword evidence="2" id="KW-0472">Membrane</keyword>
<feature type="transmembrane region" description="Helical" evidence="2">
    <location>
        <begin position="434"/>
        <end position="454"/>
    </location>
</feature>
<evidence type="ECO:0000313" key="4">
    <source>
        <dbReference type="Proteomes" id="UP001596025"/>
    </source>
</evidence>
<feature type="transmembrane region" description="Helical" evidence="2">
    <location>
        <begin position="352"/>
        <end position="374"/>
    </location>
</feature>
<feature type="transmembrane region" description="Helical" evidence="2">
    <location>
        <begin position="380"/>
        <end position="398"/>
    </location>
</feature>
<protein>
    <recommendedName>
        <fullName evidence="5">Membrane protein YfhO</fullName>
    </recommendedName>
</protein>
<feature type="transmembrane region" description="Helical" evidence="2">
    <location>
        <begin position="321"/>
        <end position="340"/>
    </location>
</feature>
<feature type="transmembrane region" description="Helical" evidence="2">
    <location>
        <begin position="218"/>
        <end position="235"/>
    </location>
</feature>
<feature type="transmembrane region" description="Helical" evidence="2">
    <location>
        <begin position="759"/>
        <end position="782"/>
    </location>
</feature>
<feature type="transmembrane region" description="Helical" evidence="2">
    <location>
        <begin position="475"/>
        <end position="499"/>
    </location>
</feature>